<name>U6MG60_EIMMA</name>
<accession>U6MG60</accession>
<feature type="repeat" description="Solcar" evidence="6">
    <location>
        <begin position="205"/>
        <end position="358"/>
    </location>
</feature>
<dbReference type="GO" id="GO:0016020">
    <property type="term" value="C:membrane"/>
    <property type="evidence" value="ECO:0007669"/>
    <property type="project" value="UniProtKB-SubCell"/>
</dbReference>
<keyword evidence="5 6" id="KW-0472">Membrane</keyword>
<dbReference type="AlphaFoldDB" id="U6MG60"/>
<dbReference type="OrthoDB" id="270584at2759"/>
<dbReference type="Pfam" id="PF00153">
    <property type="entry name" value="Mito_carr"/>
    <property type="match status" value="3"/>
</dbReference>
<dbReference type="Proteomes" id="UP000030763">
    <property type="component" value="Unassembled WGS sequence"/>
</dbReference>
<dbReference type="VEuPathDB" id="ToxoDB:EMWEY_00032980"/>
<feature type="repeat" description="Solcar" evidence="6">
    <location>
        <begin position="34"/>
        <end position="182"/>
    </location>
</feature>
<protein>
    <submittedName>
        <fullName evidence="9">Mitochondrial carrier domain-containing protein, putative</fullName>
    </submittedName>
</protein>
<dbReference type="EMBL" id="HG721893">
    <property type="protein sequence ID" value="CDJ60625.1"/>
    <property type="molecule type" value="Genomic_DNA"/>
</dbReference>
<organism evidence="9 10">
    <name type="scientific">Eimeria maxima</name>
    <name type="common">Coccidian parasite</name>
    <dbReference type="NCBI Taxonomy" id="5804"/>
    <lineage>
        <taxon>Eukaryota</taxon>
        <taxon>Sar</taxon>
        <taxon>Alveolata</taxon>
        <taxon>Apicomplexa</taxon>
        <taxon>Conoidasida</taxon>
        <taxon>Coccidia</taxon>
        <taxon>Eucoccidiorida</taxon>
        <taxon>Eimeriorina</taxon>
        <taxon>Eimeriidae</taxon>
        <taxon>Eimeria</taxon>
    </lineage>
</organism>
<evidence type="ECO:0000256" key="4">
    <source>
        <dbReference type="ARBA" id="ARBA00022737"/>
    </source>
</evidence>
<evidence type="ECO:0000256" key="7">
    <source>
        <dbReference type="RuleBase" id="RU000488"/>
    </source>
</evidence>
<dbReference type="Gene3D" id="1.50.40.10">
    <property type="entry name" value="Mitochondrial carrier domain"/>
    <property type="match status" value="1"/>
</dbReference>
<dbReference type="InterPro" id="IPR023395">
    <property type="entry name" value="MCP_dom_sf"/>
</dbReference>
<reference evidence="9" key="1">
    <citation type="submission" date="2013-10" db="EMBL/GenBank/DDBJ databases">
        <title>Genomic analysis of the causative agents of coccidiosis in chickens.</title>
        <authorList>
            <person name="Reid A.J."/>
            <person name="Blake D."/>
            <person name="Billington K."/>
            <person name="Browne H."/>
            <person name="Dunn M."/>
            <person name="Hung S."/>
            <person name="Kawahara F."/>
            <person name="Miranda-Saavedra D."/>
            <person name="Mourier T."/>
            <person name="Nagra H."/>
            <person name="Otto T.D."/>
            <person name="Rawlings N."/>
            <person name="Sanchez A."/>
            <person name="Sanders M."/>
            <person name="Subramaniam C."/>
            <person name="Tay Y."/>
            <person name="Dear P."/>
            <person name="Doerig C."/>
            <person name="Gruber A."/>
            <person name="Parkinson J."/>
            <person name="Shirley M."/>
            <person name="Wan K.L."/>
            <person name="Berriman M."/>
            <person name="Tomley F."/>
            <person name="Pain A."/>
        </authorList>
    </citation>
    <scope>NUCLEOTIDE SEQUENCE [LARGE SCALE GENOMIC DNA]</scope>
    <source>
        <strain evidence="9">Weybridge</strain>
    </source>
</reference>
<evidence type="ECO:0000256" key="5">
    <source>
        <dbReference type="ARBA" id="ARBA00023136"/>
    </source>
</evidence>
<reference evidence="9" key="2">
    <citation type="submission" date="2013-10" db="EMBL/GenBank/DDBJ databases">
        <authorList>
            <person name="Aslett M."/>
        </authorList>
    </citation>
    <scope>NUCLEOTIDE SEQUENCE [LARGE SCALE GENOMIC DNA]</scope>
    <source>
        <strain evidence="9">Weybridge</strain>
    </source>
</reference>
<evidence type="ECO:0000256" key="2">
    <source>
        <dbReference type="ARBA" id="ARBA00022448"/>
    </source>
</evidence>
<evidence type="ECO:0000256" key="3">
    <source>
        <dbReference type="ARBA" id="ARBA00022692"/>
    </source>
</evidence>
<dbReference type="InterPro" id="IPR018108">
    <property type="entry name" value="MCP_transmembrane"/>
</dbReference>
<evidence type="ECO:0000256" key="1">
    <source>
        <dbReference type="ARBA" id="ARBA00004141"/>
    </source>
</evidence>
<keyword evidence="2 7" id="KW-0813">Transport</keyword>
<evidence type="ECO:0000256" key="8">
    <source>
        <dbReference type="SAM" id="MobiDB-lite"/>
    </source>
</evidence>
<comment type="subcellular location">
    <subcellularLocation>
        <location evidence="1">Membrane</location>
        <topology evidence="1">Multi-pass membrane protein</topology>
    </subcellularLocation>
</comment>
<evidence type="ECO:0000313" key="10">
    <source>
        <dbReference type="Proteomes" id="UP000030763"/>
    </source>
</evidence>
<gene>
    <name evidence="9" type="ORF">EMWEY_00032980</name>
</gene>
<evidence type="ECO:0000256" key="6">
    <source>
        <dbReference type="PROSITE-ProRule" id="PRU00282"/>
    </source>
</evidence>
<evidence type="ECO:0000313" key="9">
    <source>
        <dbReference type="EMBL" id="CDJ60625.1"/>
    </source>
</evidence>
<proteinExistence type="inferred from homology"/>
<dbReference type="InterPro" id="IPR002067">
    <property type="entry name" value="MCP"/>
</dbReference>
<comment type="similarity">
    <text evidence="7">Belongs to the mitochondrial carrier (TC 2.A.29) family.</text>
</comment>
<dbReference type="PROSITE" id="PS50920">
    <property type="entry name" value="SOLCAR"/>
    <property type="match status" value="2"/>
</dbReference>
<dbReference type="OMA" id="PYVMLQM"/>
<dbReference type="GO" id="GO:0055085">
    <property type="term" value="P:transmembrane transport"/>
    <property type="evidence" value="ECO:0007669"/>
    <property type="project" value="InterPro"/>
</dbReference>
<feature type="compositionally biased region" description="Polar residues" evidence="8">
    <location>
        <begin position="275"/>
        <end position="306"/>
    </location>
</feature>
<dbReference type="SUPFAM" id="SSF103506">
    <property type="entry name" value="Mitochondrial carrier"/>
    <property type="match status" value="1"/>
</dbReference>
<sequence>MPTIAQQLEEVRPPPQKQELQQVSVHSTISRRLPSSFELFISAAVSGLVTKTVCAPMDRLRLLYQVQGMLQHSAQQQQQQHSPSRIALQQSSCSCGVSPGVQLNRNLNEAVVSGKDRCGFTYKGGGKDTIRYTKYRGILSGLRLVVEEEGLKGLWRGNGVNAVRAAACYAIKFPANDLAKRALSSSSINNNNNSNNNNSNGSSRPSMGSLLLSGALAGSLQKTLSYPLDLLSVRIAVGINADQLGKHHETVAAVAAAAAPPPNSSSSGSATNGPYPNNNRSVSGLTMSSSTKSWKTNKDNSNINSSSRKGYNGVVDCARRVWQLEGPSGFFKGFSVTLLSGVPYVMLQMSFFDLSQRTLGDAAQRRSAGGSWPLVLLTAGVSVVQVYRWYPVA</sequence>
<dbReference type="GeneID" id="25337284"/>
<feature type="compositionally biased region" description="Low complexity" evidence="8">
    <location>
        <begin position="256"/>
        <end position="274"/>
    </location>
</feature>
<keyword evidence="3 6" id="KW-0812">Transmembrane</keyword>
<dbReference type="RefSeq" id="XP_013337275.1">
    <property type="nucleotide sequence ID" value="XM_013481821.1"/>
</dbReference>
<feature type="region of interest" description="Disordered" evidence="8">
    <location>
        <begin position="256"/>
        <end position="306"/>
    </location>
</feature>
<dbReference type="PANTHER" id="PTHR24089">
    <property type="entry name" value="SOLUTE CARRIER FAMILY 25"/>
    <property type="match status" value="1"/>
</dbReference>
<dbReference type="PRINTS" id="PR00926">
    <property type="entry name" value="MITOCARRIER"/>
</dbReference>
<keyword evidence="4" id="KW-0677">Repeat</keyword>
<keyword evidence="10" id="KW-1185">Reference proteome</keyword>